<dbReference type="CDD" id="cd00775">
    <property type="entry name" value="LysRS_core"/>
    <property type="match status" value="1"/>
</dbReference>
<dbReference type="SUPFAM" id="SSF55681">
    <property type="entry name" value="Class II aaRS and biotin synthetases"/>
    <property type="match status" value="1"/>
</dbReference>
<evidence type="ECO:0000256" key="6">
    <source>
        <dbReference type="ARBA" id="ARBA00023146"/>
    </source>
</evidence>
<dbReference type="InterPro" id="IPR045864">
    <property type="entry name" value="aa-tRNA-synth_II/BPL/LPL"/>
</dbReference>
<feature type="binding site" evidence="8">
    <location>
        <position position="460"/>
    </location>
    <ligand>
        <name>Mg(2+)</name>
        <dbReference type="ChEBI" id="CHEBI:18420"/>
        <label>2</label>
    </ligand>
</feature>
<dbReference type="NCBIfam" id="TIGR00499">
    <property type="entry name" value="lysS_bact"/>
    <property type="match status" value="1"/>
</dbReference>
<dbReference type="GO" id="GO:0004824">
    <property type="term" value="F:lysine-tRNA ligase activity"/>
    <property type="evidence" value="ECO:0007669"/>
    <property type="project" value="UniProtKB-UniRule"/>
</dbReference>
<keyword evidence="12" id="KW-1185">Reference proteome</keyword>
<dbReference type="GO" id="GO:0005524">
    <property type="term" value="F:ATP binding"/>
    <property type="evidence" value="ECO:0007669"/>
    <property type="project" value="UniProtKB-UniRule"/>
</dbReference>
<comment type="subcellular location">
    <subcellularLocation>
        <location evidence="8">Cytoplasm</location>
    </subcellularLocation>
</comment>
<evidence type="ECO:0000256" key="7">
    <source>
        <dbReference type="ARBA" id="ARBA00048573"/>
    </source>
</evidence>
<dbReference type="Proteomes" id="UP000317429">
    <property type="component" value="Chromosome"/>
</dbReference>
<dbReference type="Pfam" id="PF01336">
    <property type="entry name" value="tRNA_anti-codon"/>
    <property type="match status" value="1"/>
</dbReference>
<reference evidence="11 12" key="1">
    <citation type="submission" date="2019-02" db="EMBL/GenBank/DDBJ databases">
        <title>Deep-cultivation of Planctomycetes and their phenomic and genomic characterization uncovers novel biology.</title>
        <authorList>
            <person name="Wiegand S."/>
            <person name="Jogler M."/>
            <person name="Boedeker C."/>
            <person name="Pinto D."/>
            <person name="Vollmers J."/>
            <person name="Rivas-Marin E."/>
            <person name="Kohn T."/>
            <person name="Peeters S.H."/>
            <person name="Heuer A."/>
            <person name="Rast P."/>
            <person name="Oberbeckmann S."/>
            <person name="Bunk B."/>
            <person name="Jeske O."/>
            <person name="Meyerdierks A."/>
            <person name="Storesund J.E."/>
            <person name="Kallscheuer N."/>
            <person name="Luecker S."/>
            <person name="Lage O.M."/>
            <person name="Pohl T."/>
            <person name="Merkel B.J."/>
            <person name="Hornburger P."/>
            <person name="Mueller R.-W."/>
            <person name="Bruemmer F."/>
            <person name="Labrenz M."/>
            <person name="Spormann A.M."/>
            <person name="Op den Camp H."/>
            <person name="Overmann J."/>
            <person name="Amann R."/>
            <person name="Jetten M.S.M."/>
            <person name="Mascher T."/>
            <person name="Medema M.H."/>
            <person name="Devos D.P."/>
            <person name="Kaster A.-K."/>
            <person name="Ovreas L."/>
            <person name="Rohde M."/>
            <person name="Galperin M.Y."/>
            <person name="Jogler C."/>
        </authorList>
    </citation>
    <scope>NUCLEOTIDE SEQUENCE [LARGE SCALE GENOMIC DNA]</scope>
    <source>
        <strain evidence="11 12">Pla175</strain>
    </source>
</reference>
<evidence type="ECO:0000256" key="9">
    <source>
        <dbReference type="RuleBase" id="RU000336"/>
    </source>
</evidence>
<dbReference type="KEGG" id="pnd:Pla175_37060"/>
<dbReference type="InterPro" id="IPR002313">
    <property type="entry name" value="Lys-tRNA-ligase_II"/>
</dbReference>
<keyword evidence="5 8" id="KW-0067">ATP-binding</keyword>
<feature type="domain" description="Aminoacyl-transfer RNA synthetases class-II family profile" evidence="10">
    <location>
        <begin position="204"/>
        <end position="540"/>
    </location>
</feature>
<dbReference type="GO" id="GO:0005829">
    <property type="term" value="C:cytosol"/>
    <property type="evidence" value="ECO:0007669"/>
    <property type="project" value="TreeGrafter"/>
</dbReference>
<evidence type="ECO:0000256" key="1">
    <source>
        <dbReference type="ARBA" id="ARBA00008226"/>
    </source>
</evidence>
<dbReference type="CDD" id="cd04322">
    <property type="entry name" value="LysRS_N"/>
    <property type="match status" value="1"/>
</dbReference>
<keyword evidence="8" id="KW-0648">Protein biosynthesis</keyword>
<evidence type="ECO:0000256" key="3">
    <source>
        <dbReference type="ARBA" id="ARBA00022723"/>
    </source>
</evidence>
<dbReference type="GO" id="GO:0000287">
    <property type="term" value="F:magnesium ion binding"/>
    <property type="evidence" value="ECO:0007669"/>
    <property type="project" value="UniProtKB-UniRule"/>
</dbReference>
<evidence type="ECO:0000256" key="4">
    <source>
        <dbReference type="ARBA" id="ARBA00022741"/>
    </source>
</evidence>
<keyword evidence="8" id="KW-0963">Cytoplasm</keyword>
<dbReference type="PROSITE" id="PS50862">
    <property type="entry name" value="AA_TRNA_LIGASE_II"/>
    <property type="match status" value="1"/>
</dbReference>
<comment type="cofactor">
    <cofactor evidence="8 9">
        <name>Mg(2+)</name>
        <dbReference type="ChEBI" id="CHEBI:18420"/>
    </cofactor>
    <text evidence="8 9">Binds 3 Mg(2+) ions per subunit.</text>
</comment>
<dbReference type="InterPro" id="IPR018149">
    <property type="entry name" value="Lys-tRNA-synth_II_C"/>
</dbReference>
<feature type="binding site" evidence="8">
    <location>
        <position position="460"/>
    </location>
    <ligand>
        <name>Mg(2+)</name>
        <dbReference type="ChEBI" id="CHEBI:18420"/>
        <label>1</label>
    </ligand>
</feature>
<dbReference type="InterPro" id="IPR012340">
    <property type="entry name" value="NA-bd_OB-fold"/>
</dbReference>
<dbReference type="InterPro" id="IPR004365">
    <property type="entry name" value="NA-bd_OB_tRNA"/>
</dbReference>
<dbReference type="GO" id="GO:0000049">
    <property type="term" value="F:tRNA binding"/>
    <property type="evidence" value="ECO:0007669"/>
    <property type="project" value="TreeGrafter"/>
</dbReference>
<sequence length="543" mass="59826">MSDLTDPLAARRQKLEALTALGVDPWGQRFDDHTLTGALRDRSEEIVYRLEDGSEVPLPDFAAQPEDFNFRQWKADQGKGEVVGPKVRAAGRVRLLRSAGKLIFIDLVDMTGRIQLMVGQKQVGDSWPVVEQLDLGDLIGVDGMLGRTNTGELSIFAESITFLTKALESPPEKHHGLTDPEVRQRQRYVDMAYNDGVTERFLNRSRIVRSVRDSLAQRGFVEVEGPTLHAIAGGAAARPFTTHHNALDIDLFLRIALELHLKRLLVGGIERVFELGRVYRNEGISPKHNPEFTMLEVYQAYGDYGSMMDLTEGIICEAIGVLGAGGLGVARQSRGGWGLGDAQGGAADEISYVLPWGEETIDFTPPFERRTYNELFLEHTGVDPADEAGVAKLAKSLGIDTGGKHPDVIKNAVFEEKVEDALVGPIFVTDYPASICPLTKRKVSDPAVAERFELFIKGMEVANAYTELNDPDLQEQLFKSQLSGMAEEDSMARMDDDFIRALRNGMPPAGGLGIGIDRLVMLLTNSQTIRDVILFPLLRPEKG</sequence>
<evidence type="ECO:0000256" key="8">
    <source>
        <dbReference type="HAMAP-Rule" id="MF_00252"/>
    </source>
</evidence>
<dbReference type="EMBL" id="CP036291">
    <property type="protein sequence ID" value="QDU90303.1"/>
    <property type="molecule type" value="Genomic_DNA"/>
</dbReference>
<keyword evidence="8 9" id="KW-0460">Magnesium</keyword>
<dbReference type="GO" id="GO:0006430">
    <property type="term" value="P:lysyl-tRNA aminoacylation"/>
    <property type="evidence" value="ECO:0007669"/>
    <property type="project" value="UniProtKB-UniRule"/>
</dbReference>
<evidence type="ECO:0000256" key="5">
    <source>
        <dbReference type="ARBA" id="ARBA00022840"/>
    </source>
</evidence>
<dbReference type="Gene3D" id="2.40.50.140">
    <property type="entry name" value="Nucleic acid-binding proteins"/>
    <property type="match status" value="1"/>
</dbReference>
<dbReference type="HAMAP" id="MF_00252">
    <property type="entry name" value="Lys_tRNA_synth_class2"/>
    <property type="match status" value="1"/>
</dbReference>
<evidence type="ECO:0000313" key="12">
    <source>
        <dbReference type="Proteomes" id="UP000317429"/>
    </source>
</evidence>
<dbReference type="AlphaFoldDB" id="A0A518DFP1"/>
<dbReference type="PANTHER" id="PTHR42918:SF15">
    <property type="entry name" value="LYSINE--TRNA LIGASE, CHLOROPLASTIC_MITOCHONDRIAL"/>
    <property type="match status" value="1"/>
</dbReference>
<dbReference type="PANTHER" id="PTHR42918">
    <property type="entry name" value="LYSYL-TRNA SYNTHETASE"/>
    <property type="match status" value="1"/>
</dbReference>
<dbReference type="InterPro" id="IPR004364">
    <property type="entry name" value="Aa-tRNA-synt_II"/>
</dbReference>
<organism evidence="11 12">
    <name type="scientific">Pirellulimonas nuda</name>
    <dbReference type="NCBI Taxonomy" id="2528009"/>
    <lineage>
        <taxon>Bacteria</taxon>
        <taxon>Pseudomonadati</taxon>
        <taxon>Planctomycetota</taxon>
        <taxon>Planctomycetia</taxon>
        <taxon>Pirellulales</taxon>
        <taxon>Lacipirellulaceae</taxon>
        <taxon>Pirellulimonas</taxon>
    </lineage>
</organism>
<feature type="binding site" evidence="8">
    <location>
        <position position="453"/>
    </location>
    <ligand>
        <name>Mg(2+)</name>
        <dbReference type="ChEBI" id="CHEBI:18420"/>
        <label>1</label>
    </ligand>
</feature>
<accession>A0A518DFP1</accession>
<dbReference type="Gene3D" id="3.30.930.10">
    <property type="entry name" value="Bira Bifunctional Protein, Domain 2"/>
    <property type="match status" value="1"/>
</dbReference>
<dbReference type="InterPro" id="IPR044136">
    <property type="entry name" value="Lys-tRNA-ligase_II_N"/>
</dbReference>
<dbReference type="SUPFAM" id="SSF50249">
    <property type="entry name" value="Nucleic acid-binding proteins"/>
    <property type="match status" value="1"/>
</dbReference>
<comment type="similarity">
    <text evidence="1 8">Belongs to the class-II aminoacyl-tRNA synthetase family.</text>
</comment>
<evidence type="ECO:0000259" key="10">
    <source>
        <dbReference type="PROSITE" id="PS50862"/>
    </source>
</evidence>
<proteinExistence type="inferred from homology"/>
<keyword evidence="2 8" id="KW-0436">Ligase</keyword>
<keyword evidence="3 8" id="KW-0479">Metal-binding</keyword>
<dbReference type="InterPro" id="IPR006195">
    <property type="entry name" value="aa-tRNA-synth_II"/>
</dbReference>
<dbReference type="RefSeq" id="WP_145288512.1">
    <property type="nucleotide sequence ID" value="NZ_CP036291.1"/>
</dbReference>
<evidence type="ECO:0000256" key="2">
    <source>
        <dbReference type="ARBA" id="ARBA00022598"/>
    </source>
</evidence>
<keyword evidence="4 8" id="KW-0547">Nucleotide-binding</keyword>
<evidence type="ECO:0000313" key="11">
    <source>
        <dbReference type="EMBL" id="QDU90303.1"/>
    </source>
</evidence>
<gene>
    <name evidence="8 11" type="primary">lysS</name>
    <name evidence="11" type="ORF">Pla175_37060</name>
</gene>
<keyword evidence="6 8" id="KW-0030">Aminoacyl-tRNA synthetase</keyword>
<dbReference type="Pfam" id="PF00152">
    <property type="entry name" value="tRNA-synt_2"/>
    <property type="match status" value="1"/>
</dbReference>
<protein>
    <recommendedName>
        <fullName evidence="8">Lysine--tRNA ligase</fullName>
        <ecNumber evidence="8">6.1.1.6</ecNumber>
    </recommendedName>
    <alternativeName>
        <fullName evidence="8">Lysyl-tRNA synthetase</fullName>
        <shortName evidence="8">LysRS</shortName>
    </alternativeName>
</protein>
<dbReference type="OrthoDB" id="9802326at2"/>
<dbReference type="PRINTS" id="PR00982">
    <property type="entry name" value="TRNASYNTHLYS"/>
</dbReference>
<comment type="catalytic activity">
    <reaction evidence="7 8 9">
        <text>tRNA(Lys) + L-lysine + ATP = L-lysyl-tRNA(Lys) + AMP + diphosphate</text>
        <dbReference type="Rhea" id="RHEA:20792"/>
        <dbReference type="Rhea" id="RHEA-COMP:9696"/>
        <dbReference type="Rhea" id="RHEA-COMP:9697"/>
        <dbReference type="ChEBI" id="CHEBI:30616"/>
        <dbReference type="ChEBI" id="CHEBI:32551"/>
        <dbReference type="ChEBI" id="CHEBI:33019"/>
        <dbReference type="ChEBI" id="CHEBI:78442"/>
        <dbReference type="ChEBI" id="CHEBI:78529"/>
        <dbReference type="ChEBI" id="CHEBI:456215"/>
        <dbReference type="EC" id="6.1.1.6"/>
    </reaction>
</comment>
<dbReference type="EC" id="6.1.1.6" evidence="8"/>
<comment type="subunit">
    <text evidence="8">Homodimer.</text>
</comment>
<name>A0A518DFP1_9BACT</name>